<sequence length="110" mass="12213">MPRALSVLAIVSIALLACGGTVDSQSSRAQMLEACAAHDDGVTFDCPSVSPDCLGIDLDRRPKEPRNVVCRFRCDENRECAAGYDCRLYYTEVPEDMEYVCFRNAETVLR</sequence>
<reference evidence="2 3" key="1">
    <citation type="submission" date="2015-08" db="EMBL/GenBank/DDBJ databases">
        <authorList>
            <person name="Babu N.S."/>
            <person name="Beckwith C.J."/>
            <person name="Beseler K.G."/>
            <person name="Brison A."/>
            <person name="Carone J.V."/>
            <person name="Caskin T.P."/>
            <person name="Diamond M."/>
            <person name="Durham M.E."/>
            <person name="Foxe J.M."/>
            <person name="Go M."/>
            <person name="Henderson B.A."/>
            <person name="Jones I.B."/>
            <person name="McGettigan J.A."/>
            <person name="Micheletti S.J."/>
            <person name="Nasrallah M.E."/>
            <person name="Ortiz D."/>
            <person name="Piller C.R."/>
            <person name="Privatt S.R."/>
            <person name="Schneider S.L."/>
            <person name="Sharp S."/>
            <person name="Smith T.C."/>
            <person name="Stanton J.D."/>
            <person name="Ullery H.E."/>
            <person name="Wilson R.J."/>
            <person name="Serrano M.G."/>
            <person name="Buck G."/>
            <person name="Lee V."/>
            <person name="Wang Y."/>
            <person name="Carvalho R."/>
            <person name="Voegtly L."/>
            <person name="Shi R."/>
            <person name="Duckworth R."/>
            <person name="Johnson A."/>
            <person name="Loviza R."/>
            <person name="Walstead R."/>
            <person name="Shah Z."/>
            <person name="Kiflezghi M."/>
            <person name="Wade K."/>
            <person name="Ball S.L."/>
            <person name="Bradley K.W."/>
            <person name="Asai D.J."/>
            <person name="Bowman C.A."/>
            <person name="Russell D.A."/>
            <person name="Pope W.H."/>
            <person name="Jacobs-Sera D."/>
            <person name="Hendrix R.W."/>
            <person name="Hatfull G.F."/>
        </authorList>
    </citation>
    <scope>NUCLEOTIDE SEQUENCE [LARGE SCALE GENOMIC DNA]</scope>
    <source>
        <strain evidence="2 3">DSM 27648</strain>
    </source>
</reference>
<evidence type="ECO:0000256" key="1">
    <source>
        <dbReference type="SAM" id="SignalP"/>
    </source>
</evidence>
<keyword evidence="3" id="KW-1185">Reference proteome</keyword>
<proteinExistence type="predicted"/>
<protein>
    <recommendedName>
        <fullName evidence="4">Lipoprotein</fullName>
    </recommendedName>
</protein>
<accession>A0A0K1PTK5</accession>
<evidence type="ECO:0008006" key="4">
    <source>
        <dbReference type="Google" id="ProtNLM"/>
    </source>
</evidence>
<dbReference type="KEGG" id="llu:AKJ09_03532"/>
<keyword evidence="1" id="KW-0732">Signal</keyword>
<dbReference type="Proteomes" id="UP000064967">
    <property type="component" value="Chromosome"/>
</dbReference>
<organism evidence="2 3">
    <name type="scientific">Labilithrix luteola</name>
    <dbReference type="NCBI Taxonomy" id="1391654"/>
    <lineage>
        <taxon>Bacteria</taxon>
        <taxon>Pseudomonadati</taxon>
        <taxon>Myxococcota</taxon>
        <taxon>Polyangia</taxon>
        <taxon>Polyangiales</taxon>
        <taxon>Labilitrichaceae</taxon>
        <taxon>Labilithrix</taxon>
    </lineage>
</organism>
<dbReference type="EMBL" id="CP012333">
    <property type="protein sequence ID" value="AKU96868.1"/>
    <property type="molecule type" value="Genomic_DNA"/>
</dbReference>
<dbReference type="AlphaFoldDB" id="A0A0K1PTK5"/>
<gene>
    <name evidence="2" type="ORF">AKJ09_03532</name>
</gene>
<dbReference type="RefSeq" id="WP_146648091.1">
    <property type="nucleotide sequence ID" value="NZ_CP012333.1"/>
</dbReference>
<evidence type="ECO:0000313" key="3">
    <source>
        <dbReference type="Proteomes" id="UP000064967"/>
    </source>
</evidence>
<name>A0A0K1PTK5_9BACT</name>
<feature type="chain" id="PRO_5005466021" description="Lipoprotein" evidence="1">
    <location>
        <begin position="20"/>
        <end position="110"/>
    </location>
</feature>
<dbReference type="STRING" id="1391654.AKJ09_03532"/>
<feature type="signal peptide" evidence="1">
    <location>
        <begin position="1"/>
        <end position="19"/>
    </location>
</feature>
<evidence type="ECO:0000313" key="2">
    <source>
        <dbReference type="EMBL" id="AKU96868.1"/>
    </source>
</evidence>
<dbReference type="PROSITE" id="PS51257">
    <property type="entry name" value="PROKAR_LIPOPROTEIN"/>
    <property type="match status" value="1"/>
</dbReference>